<proteinExistence type="predicted"/>
<accession>A0A821YJ84</accession>
<evidence type="ECO:0000313" key="2">
    <source>
        <dbReference type="Proteomes" id="UP000663838"/>
    </source>
</evidence>
<evidence type="ECO:0000313" key="1">
    <source>
        <dbReference type="EMBL" id="CAF4959539.1"/>
    </source>
</evidence>
<dbReference type="EMBL" id="CAJOBS010016415">
    <property type="protein sequence ID" value="CAF4959539.1"/>
    <property type="molecule type" value="Genomic_DNA"/>
</dbReference>
<feature type="non-terminal residue" evidence="1">
    <location>
        <position position="104"/>
    </location>
</feature>
<name>A0A821YJ84_9BILA</name>
<dbReference type="Proteomes" id="UP000663838">
    <property type="component" value="Unassembled WGS sequence"/>
</dbReference>
<reference evidence="1" key="1">
    <citation type="submission" date="2021-02" db="EMBL/GenBank/DDBJ databases">
        <authorList>
            <person name="Nowell W R."/>
        </authorList>
    </citation>
    <scope>NUCLEOTIDE SEQUENCE</scope>
</reference>
<gene>
    <name evidence="1" type="ORF">TOA249_LOCUS34194</name>
</gene>
<dbReference type="AlphaFoldDB" id="A0A821YJ84"/>
<comment type="caution">
    <text evidence="1">The sequence shown here is derived from an EMBL/GenBank/DDBJ whole genome shotgun (WGS) entry which is preliminary data.</text>
</comment>
<protein>
    <submittedName>
        <fullName evidence="1">Uncharacterized protein</fullName>
    </submittedName>
</protein>
<feature type="non-terminal residue" evidence="1">
    <location>
        <position position="1"/>
    </location>
</feature>
<sequence>TTIEKDIEKTTRSVIAADRIAEDQIYRHRVKTQDHSQRSRKTINDWKDPYIVDGIEQMRIGQNAEHFFFVYIQNLYGSADVTPTKNWCSSSRLATYPKYRQTVD</sequence>
<organism evidence="1 2">
    <name type="scientific">Rotaria socialis</name>
    <dbReference type="NCBI Taxonomy" id="392032"/>
    <lineage>
        <taxon>Eukaryota</taxon>
        <taxon>Metazoa</taxon>
        <taxon>Spiralia</taxon>
        <taxon>Gnathifera</taxon>
        <taxon>Rotifera</taxon>
        <taxon>Eurotatoria</taxon>
        <taxon>Bdelloidea</taxon>
        <taxon>Philodinida</taxon>
        <taxon>Philodinidae</taxon>
        <taxon>Rotaria</taxon>
    </lineage>
</organism>